<reference evidence="2" key="1">
    <citation type="submission" date="2020-06" db="EMBL/GenBank/DDBJ databases">
        <authorList>
            <person name="Onetto C."/>
        </authorList>
    </citation>
    <scope>NUCLEOTIDE SEQUENCE</scope>
</reference>
<protein>
    <submittedName>
        <fullName evidence="2">Uncharacterized protein</fullName>
    </submittedName>
</protein>
<proteinExistence type="predicted"/>
<evidence type="ECO:0000256" key="1">
    <source>
        <dbReference type="SAM" id="MobiDB-lite"/>
    </source>
</evidence>
<sequence>MADPKNENQQPQQPSPSQMLPSIATLTNGLPSSNQYSPPNRQPSHLPSRDSGTWPPISHPQMKRKSPIISEHLLPTHQDHCRYTHTDLPEL</sequence>
<feature type="compositionally biased region" description="Low complexity" evidence="1">
    <location>
        <begin position="9"/>
        <end position="18"/>
    </location>
</feature>
<comment type="caution">
    <text evidence="2">The sequence shown here is derived from an EMBL/GenBank/DDBJ whole genome shotgun (WGS) entry which is preliminary data.</text>
</comment>
<dbReference type="EMBL" id="CAIJEN010000008">
    <property type="protein sequence ID" value="CAD0089922.1"/>
    <property type="molecule type" value="Genomic_DNA"/>
</dbReference>
<name>A0A9N8PBF2_9PEZI</name>
<organism evidence="2 3">
    <name type="scientific">Aureobasidium vineae</name>
    <dbReference type="NCBI Taxonomy" id="2773715"/>
    <lineage>
        <taxon>Eukaryota</taxon>
        <taxon>Fungi</taxon>
        <taxon>Dikarya</taxon>
        <taxon>Ascomycota</taxon>
        <taxon>Pezizomycotina</taxon>
        <taxon>Dothideomycetes</taxon>
        <taxon>Dothideomycetidae</taxon>
        <taxon>Dothideales</taxon>
        <taxon>Saccotheciaceae</taxon>
        <taxon>Aureobasidium</taxon>
    </lineage>
</organism>
<keyword evidence="3" id="KW-1185">Reference proteome</keyword>
<dbReference type="Proteomes" id="UP000716446">
    <property type="component" value="Unassembled WGS sequence"/>
</dbReference>
<dbReference type="AlphaFoldDB" id="A0A9N8PBF2"/>
<accession>A0A9N8PBF2</accession>
<gene>
    <name evidence="2" type="ORF">AWRI4619_LOCUS5993</name>
</gene>
<evidence type="ECO:0000313" key="3">
    <source>
        <dbReference type="Proteomes" id="UP000716446"/>
    </source>
</evidence>
<feature type="compositionally biased region" description="Polar residues" evidence="1">
    <location>
        <begin position="24"/>
        <end position="45"/>
    </location>
</feature>
<evidence type="ECO:0000313" key="2">
    <source>
        <dbReference type="EMBL" id="CAD0089922.1"/>
    </source>
</evidence>
<feature type="region of interest" description="Disordered" evidence="1">
    <location>
        <begin position="1"/>
        <end position="68"/>
    </location>
</feature>